<proteinExistence type="predicted"/>
<feature type="non-terminal residue" evidence="2">
    <location>
        <position position="1"/>
    </location>
</feature>
<gene>
    <name evidence="2" type="ORF">FC752_22135</name>
</gene>
<evidence type="ECO:0000313" key="3">
    <source>
        <dbReference type="Proteomes" id="UP000308539"/>
    </source>
</evidence>
<protein>
    <submittedName>
        <fullName evidence="2">DUF2326 domain-containing protein</fullName>
    </submittedName>
</protein>
<reference evidence="2 3" key="1">
    <citation type="submission" date="2019-04" db="EMBL/GenBank/DDBJ databases">
        <title>Lysinibacillus genome sequencing.</title>
        <authorList>
            <person name="Dunlap C."/>
        </authorList>
    </citation>
    <scope>NUCLEOTIDE SEQUENCE [LARGE SCALE GENOMIC DNA]</scope>
    <source>
        <strain evidence="2 3">NBRC 109424</strain>
    </source>
</reference>
<dbReference type="InterPro" id="IPR018760">
    <property type="entry name" value="DUF2326"/>
</dbReference>
<feature type="domain" description="DUF2326" evidence="1">
    <location>
        <begin position="205"/>
        <end position="299"/>
    </location>
</feature>
<name>A0ABY2T9C7_9BACI</name>
<dbReference type="Proteomes" id="UP000308539">
    <property type="component" value="Unassembled WGS sequence"/>
</dbReference>
<evidence type="ECO:0000259" key="1">
    <source>
        <dbReference type="Pfam" id="PF10088"/>
    </source>
</evidence>
<dbReference type="EMBL" id="SZPV01000060">
    <property type="protein sequence ID" value="TKI51342.1"/>
    <property type="molecule type" value="Genomic_DNA"/>
</dbReference>
<keyword evidence="3" id="KW-1185">Reference proteome</keyword>
<comment type="caution">
    <text evidence="2">The sequence shown here is derived from an EMBL/GenBank/DDBJ whole genome shotgun (WGS) entry which is preliminary data.</text>
</comment>
<evidence type="ECO:0000313" key="2">
    <source>
        <dbReference type="EMBL" id="TKI51342.1"/>
    </source>
</evidence>
<dbReference type="Pfam" id="PF10088">
    <property type="entry name" value="DUF2326"/>
    <property type="match status" value="1"/>
</dbReference>
<organism evidence="2 3">
    <name type="scientific">Lysinibacillus varians</name>
    <dbReference type="NCBI Taxonomy" id="1145276"/>
    <lineage>
        <taxon>Bacteria</taxon>
        <taxon>Bacillati</taxon>
        <taxon>Bacillota</taxon>
        <taxon>Bacilli</taxon>
        <taxon>Bacillales</taxon>
        <taxon>Bacillaceae</taxon>
        <taxon>Lysinibacillus</taxon>
    </lineage>
</organism>
<dbReference type="RefSeq" id="WP_137037005.1">
    <property type="nucleotide sequence ID" value="NZ_SZPV01000060.1"/>
</dbReference>
<accession>A0ABY2T9C7</accession>
<sequence>IELLNQKIGAFNFQIKMIEQNLDYTFQSDKDIDTEVLQVLYNETNKLKLNVEKTFSDLIQFNNSLVKNKIKYYNHVLDVKSKELEELHILKKGLNAAYIDISSNIKNFDFDKSNTLYEELTHEQAKLLELQSFQSEINVLNTAKSKAQDEYTSFMVALNLSPFDAYDNLDLFNEYFAKNSKKILGITYKLGYDSDINNFPLYLLASDESISIGTKKGLISAFDLSYIQFAKKINKLIPHFIVYDVIETIESDILTKIFNLVKTIDCQYIVAVLNEKIKDMDVISDKDKILILSKDNKLFMK</sequence>